<dbReference type="InterPro" id="IPR010982">
    <property type="entry name" value="Lambda_DNA-bd_dom_sf"/>
</dbReference>
<evidence type="ECO:0000259" key="2">
    <source>
        <dbReference type="PROSITE" id="PS50943"/>
    </source>
</evidence>
<dbReference type="SMART" id="SM00530">
    <property type="entry name" value="HTH_XRE"/>
    <property type="match status" value="1"/>
</dbReference>
<keyword evidence="1" id="KW-0238">DNA-binding</keyword>
<dbReference type="SUPFAM" id="SSF47413">
    <property type="entry name" value="lambda repressor-like DNA-binding domains"/>
    <property type="match status" value="1"/>
</dbReference>
<protein>
    <recommendedName>
        <fullName evidence="2">HTH cro/C1-type domain-containing protein</fullName>
    </recommendedName>
</protein>
<feature type="domain" description="HTH cro/C1-type" evidence="2">
    <location>
        <begin position="8"/>
        <end position="62"/>
    </location>
</feature>
<accession>A0AAT9V8B8</accession>
<dbReference type="PANTHER" id="PTHR46558">
    <property type="entry name" value="TRACRIPTIONAL REGULATORY PROTEIN-RELATED-RELATED"/>
    <property type="match status" value="1"/>
</dbReference>
<dbReference type="Pfam" id="PF01381">
    <property type="entry name" value="HTH_3"/>
    <property type="match status" value="1"/>
</dbReference>
<evidence type="ECO:0000256" key="1">
    <source>
        <dbReference type="ARBA" id="ARBA00023125"/>
    </source>
</evidence>
<dbReference type="PANTHER" id="PTHR46558:SF13">
    <property type="entry name" value="HTH-TYPE TRANSCRIPTIONAL REGULATOR IMMR"/>
    <property type="match status" value="1"/>
</dbReference>
<dbReference type="Gene3D" id="1.10.260.40">
    <property type="entry name" value="lambda repressor-like DNA-binding domains"/>
    <property type="match status" value="1"/>
</dbReference>
<reference evidence="3" key="1">
    <citation type="submission" date="2023-04" db="EMBL/GenBank/DDBJ databases">
        <title>Characterization and genome study of newly isolated Alicyclobacillus-specific phaga.</title>
        <authorList>
            <person name="Shymialevich D."/>
            <person name="Wojcicki M."/>
            <person name="Srednicka P."/>
            <person name="Swider O."/>
        </authorList>
    </citation>
    <scope>NUCLEOTIDE SEQUENCE</scope>
</reference>
<organism evidence="3">
    <name type="scientific">Alicyclobacillus phage KKP_3916</name>
    <dbReference type="NCBI Taxonomy" id="3040651"/>
    <lineage>
        <taxon>Viruses</taxon>
        <taxon>Duplodnaviria</taxon>
        <taxon>Heunggongvirae</taxon>
        <taxon>Uroviricota</taxon>
        <taxon>Caudoviricetes</taxon>
    </lineage>
</organism>
<dbReference type="CDD" id="cd00093">
    <property type="entry name" value="HTH_XRE"/>
    <property type="match status" value="1"/>
</dbReference>
<proteinExistence type="predicted"/>
<dbReference type="InterPro" id="IPR001387">
    <property type="entry name" value="Cro/C1-type_HTH"/>
</dbReference>
<dbReference type="EMBL" id="OQ846916">
    <property type="protein sequence ID" value="WJJ55336.1"/>
    <property type="molecule type" value="Genomic_DNA"/>
</dbReference>
<evidence type="ECO:0000313" key="3">
    <source>
        <dbReference type="EMBL" id="WJJ55336.1"/>
    </source>
</evidence>
<dbReference type="PROSITE" id="PS50943">
    <property type="entry name" value="HTH_CROC1"/>
    <property type="match status" value="1"/>
</dbReference>
<gene>
    <name evidence="3" type="ORF">QB910_000092</name>
</gene>
<name>A0AAT9V8B8_9CAUD</name>
<dbReference type="GO" id="GO:0003677">
    <property type="term" value="F:DNA binding"/>
    <property type="evidence" value="ECO:0007669"/>
    <property type="project" value="UniProtKB-KW"/>
</dbReference>
<sequence length="194" mass="21704">MQTVGRRLRDARKLIGLSQVQVMNLVGVNNKTLSAYERDEIKPDIDTLRILADLYNVSLDYLIKGRERSFSESKIVQALLSEVQASICTDSLDNIEIEKIKRYLTEGSLGRVEEDEKSRDFGERSNSLMATLWSKGCLRNTIPIALLAILLLSTAGKNGLLDPCVSFDGCAPQVMKTDKNIEDRHDRVSNSDNV</sequence>